<comment type="subcellular location">
    <subcellularLocation>
        <location evidence="1">Endoplasmic reticulum membrane</location>
        <topology evidence="1">Single-pass membrane protein</topology>
    </subcellularLocation>
</comment>
<dbReference type="AlphaFoldDB" id="A0A0D3KR01"/>
<evidence type="ECO:0000256" key="5">
    <source>
        <dbReference type="ARBA" id="ARBA00022989"/>
    </source>
</evidence>
<dbReference type="KEGG" id="ehx:EMIHUDRAFT_251926"/>
<proteinExistence type="inferred from homology"/>
<evidence type="ECO:0008006" key="11">
    <source>
        <dbReference type="Google" id="ProtNLM"/>
    </source>
</evidence>
<evidence type="ECO:0000256" key="8">
    <source>
        <dbReference type="SAM" id="Phobius"/>
    </source>
</evidence>
<dbReference type="PANTHER" id="PTHR15601">
    <property type="entry name" value="STRESS ASSOCIATED ENDOPLASMIC RETICULUM PROTEIN SERP1/RAMP4"/>
    <property type="match status" value="1"/>
</dbReference>
<sequence length="91" mass="9651">MNAASATHGRLVSAATAQRRRVSGDKKVAGNVTKRGQISNPSEEASAGDKLPVSKLLLGFFMFVIFGSTLLQLINKMAELSTSASGEREEL</sequence>
<name>A0A0D3KR01_EMIH1</name>
<evidence type="ECO:0000256" key="7">
    <source>
        <dbReference type="SAM" id="MobiDB-lite"/>
    </source>
</evidence>
<comment type="similarity">
    <text evidence="2">Belongs to the RAMP4 family.</text>
</comment>
<dbReference type="HOGENOM" id="CLU_2431622_0_0_1"/>
<dbReference type="InterPro" id="IPR010580">
    <property type="entry name" value="ER_stress-assoc"/>
</dbReference>
<dbReference type="EnsemblProtists" id="EOD37762">
    <property type="protein sequence ID" value="EOD37762"/>
    <property type="gene ID" value="EMIHUDRAFT_251926"/>
</dbReference>
<feature type="compositionally biased region" description="Polar residues" evidence="7">
    <location>
        <begin position="34"/>
        <end position="43"/>
    </location>
</feature>
<dbReference type="RefSeq" id="XP_005790615.1">
    <property type="nucleotide sequence ID" value="XM_005790558.1"/>
</dbReference>
<reference evidence="10" key="1">
    <citation type="journal article" date="2013" name="Nature">
        <title>Pan genome of the phytoplankton Emiliania underpins its global distribution.</title>
        <authorList>
            <person name="Read B.A."/>
            <person name="Kegel J."/>
            <person name="Klute M.J."/>
            <person name="Kuo A."/>
            <person name="Lefebvre S.C."/>
            <person name="Maumus F."/>
            <person name="Mayer C."/>
            <person name="Miller J."/>
            <person name="Monier A."/>
            <person name="Salamov A."/>
            <person name="Young J."/>
            <person name="Aguilar M."/>
            <person name="Claverie J.M."/>
            <person name="Frickenhaus S."/>
            <person name="Gonzalez K."/>
            <person name="Herman E.K."/>
            <person name="Lin Y.C."/>
            <person name="Napier J."/>
            <person name="Ogata H."/>
            <person name="Sarno A.F."/>
            <person name="Shmutz J."/>
            <person name="Schroeder D."/>
            <person name="de Vargas C."/>
            <person name="Verret F."/>
            <person name="von Dassow P."/>
            <person name="Valentin K."/>
            <person name="Van de Peer Y."/>
            <person name="Wheeler G."/>
            <person name="Dacks J.B."/>
            <person name="Delwiche C.F."/>
            <person name="Dyhrman S.T."/>
            <person name="Glockner G."/>
            <person name="John U."/>
            <person name="Richards T."/>
            <person name="Worden A.Z."/>
            <person name="Zhang X."/>
            <person name="Grigoriev I.V."/>
            <person name="Allen A.E."/>
            <person name="Bidle K."/>
            <person name="Borodovsky M."/>
            <person name="Bowler C."/>
            <person name="Brownlee C."/>
            <person name="Cock J.M."/>
            <person name="Elias M."/>
            <person name="Gladyshev V.N."/>
            <person name="Groth M."/>
            <person name="Guda C."/>
            <person name="Hadaegh A."/>
            <person name="Iglesias-Rodriguez M.D."/>
            <person name="Jenkins J."/>
            <person name="Jones B.M."/>
            <person name="Lawson T."/>
            <person name="Leese F."/>
            <person name="Lindquist E."/>
            <person name="Lobanov A."/>
            <person name="Lomsadze A."/>
            <person name="Malik S.B."/>
            <person name="Marsh M.E."/>
            <person name="Mackinder L."/>
            <person name="Mock T."/>
            <person name="Mueller-Roeber B."/>
            <person name="Pagarete A."/>
            <person name="Parker M."/>
            <person name="Probert I."/>
            <person name="Quesneville H."/>
            <person name="Raines C."/>
            <person name="Rensing S.A."/>
            <person name="Riano-Pachon D.M."/>
            <person name="Richier S."/>
            <person name="Rokitta S."/>
            <person name="Shiraiwa Y."/>
            <person name="Soanes D.M."/>
            <person name="van der Giezen M."/>
            <person name="Wahlund T.M."/>
            <person name="Williams B."/>
            <person name="Wilson W."/>
            <person name="Wolfe G."/>
            <person name="Wurch L.L."/>
        </authorList>
    </citation>
    <scope>NUCLEOTIDE SEQUENCE</scope>
</reference>
<dbReference type="GO" id="GO:0005789">
    <property type="term" value="C:endoplasmic reticulum membrane"/>
    <property type="evidence" value="ECO:0007669"/>
    <property type="project" value="UniProtKB-SubCell"/>
</dbReference>
<dbReference type="PANTHER" id="PTHR15601:SF0">
    <property type="entry name" value="GEO09675P1"/>
    <property type="match status" value="1"/>
</dbReference>
<dbReference type="Pfam" id="PF06624">
    <property type="entry name" value="RAMP4"/>
    <property type="match status" value="1"/>
</dbReference>
<feature type="region of interest" description="Disordered" evidence="7">
    <location>
        <begin position="1"/>
        <end position="47"/>
    </location>
</feature>
<keyword evidence="5 8" id="KW-1133">Transmembrane helix</keyword>
<evidence type="ECO:0000256" key="3">
    <source>
        <dbReference type="ARBA" id="ARBA00022692"/>
    </source>
</evidence>
<keyword evidence="10" id="KW-1185">Reference proteome</keyword>
<keyword evidence="4" id="KW-0256">Endoplasmic reticulum</keyword>
<dbReference type="GeneID" id="17283034"/>
<dbReference type="Proteomes" id="UP000013827">
    <property type="component" value="Unassembled WGS sequence"/>
</dbReference>
<evidence type="ECO:0000256" key="2">
    <source>
        <dbReference type="ARBA" id="ARBA00005500"/>
    </source>
</evidence>
<organism evidence="9 10">
    <name type="scientific">Emiliania huxleyi (strain CCMP1516)</name>
    <dbReference type="NCBI Taxonomy" id="280463"/>
    <lineage>
        <taxon>Eukaryota</taxon>
        <taxon>Haptista</taxon>
        <taxon>Haptophyta</taxon>
        <taxon>Prymnesiophyceae</taxon>
        <taxon>Isochrysidales</taxon>
        <taxon>Noelaerhabdaceae</taxon>
        <taxon>Emiliania</taxon>
    </lineage>
</organism>
<evidence type="ECO:0000256" key="6">
    <source>
        <dbReference type="ARBA" id="ARBA00023136"/>
    </source>
</evidence>
<feature type="transmembrane region" description="Helical" evidence="8">
    <location>
        <begin position="56"/>
        <end position="74"/>
    </location>
</feature>
<evidence type="ECO:0000313" key="9">
    <source>
        <dbReference type="EnsemblProtists" id="EOD38186"/>
    </source>
</evidence>
<dbReference type="RefSeq" id="XP_005790191.1">
    <property type="nucleotide sequence ID" value="XM_005790134.1"/>
</dbReference>
<dbReference type="GO" id="GO:0030968">
    <property type="term" value="P:endoplasmic reticulum unfolded protein response"/>
    <property type="evidence" value="ECO:0007669"/>
    <property type="project" value="TreeGrafter"/>
</dbReference>
<keyword evidence="3 8" id="KW-0812">Transmembrane</keyword>
<dbReference type="KEGG" id="ehx:EMIHUDRAFT_200705"/>
<evidence type="ECO:0000313" key="10">
    <source>
        <dbReference type="Proteomes" id="UP000013827"/>
    </source>
</evidence>
<evidence type="ECO:0000256" key="1">
    <source>
        <dbReference type="ARBA" id="ARBA00004389"/>
    </source>
</evidence>
<accession>A0A0D3KR01</accession>
<dbReference type="PaxDb" id="2903-EOD37762"/>
<reference evidence="9" key="2">
    <citation type="submission" date="2024-10" db="UniProtKB">
        <authorList>
            <consortium name="EnsemblProtists"/>
        </authorList>
    </citation>
    <scope>IDENTIFICATION</scope>
</reference>
<evidence type="ECO:0000256" key="4">
    <source>
        <dbReference type="ARBA" id="ARBA00022824"/>
    </source>
</evidence>
<keyword evidence="6 8" id="KW-0472">Membrane</keyword>
<dbReference type="EnsemblProtists" id="EOD38186">
    <property type="protein sequence ID" value="EOD38186"/>
    <property type="gene ID" value="EMIHUDRAFT_200705"/>
</dbReference>
<dbReference type="GeneID" id="17283456"/>
<protein>
    <recommendedName>
        <fullName evidence="11">Stress-associated endoplasmic reticulum protein</fullName>
    </recommendedName>
</protein>